<dbReference type="EMBL" id="SOZI01000236">
    <property type="protein sequence ID" value="TNY17160.1"/>
    <property type="molecule type" value="Genomic_DNA"/>
</dbReference>
<evidence type="ECO:0000313" key="1">
    <source>
        <dbReference type="EMBL" id="TNY17160.1"/>
    </source>
</evidence>
<keyword evidence="2" id="KW-1185">Reference proteome</keyword>
<name>A0A5C5FK87_9BASI</name>
<dbReference type="AlphaFoldDB" id="A0A5C5FK87"/>
<gene>
    <name evidence="1" type="ORF">DMC30DRAFT_406607</name>
</gene>
<proteinExistence type="predicted"/>
<sequence>MVRSEDLGYAFQIPAGVPFAFFPPCSLTTASIEADSEEDALSREGILRGSLVFFAWANFVTSAELGMTLGKAHDAGYSTKWDGLERMLLWERGVNA</sequence>
<evidence type="ECO:0000313" key="2">
    <source>
        <dbReference type="Proteomes" id="UP000311382"/>
    </source>
</evidence>
<accession>A0A5C5FK87</accession>
<dbReference type="Proteomes" id="UP000311382">
    <property type="component" value="Unassembled WGS sequence"/>
</dbReference>
<comment type="caution">
    <text evidence="1">The sequence shown here is derived from an EMBL/GenBank/DDBJ whole genome shotgun (WGS) entry which is preliminary data.</text>
</comment>
<protein>
    <submittedName>
        <fullName evidence="1">Uncharacterized protein</fullName>
    </submittedName>
</protein>
<organism evidence="1 2">
    <name type="scientific">Rhodotorula diobovata</name>
    <dbReference type="NCBI Taxonomy" id="5288"/>
    <lineage>
        <taxon>Eukaryota</taxon>
        <taxon>Fungi</taxon>
        <taxon>Dikarya</taxon>
        <taxon>Basidiomycota</taxon>
        <taxon>Pucciniomycotina</taxon>
        <taxon>Microbotryomycetes</taxon>
        <taxon>Sporidiobolales</taxon>
        <taxon>Sporidiobolaceae</taxon>
        <taxon>Rhodotorula</taxon>
    </lineage>
</organism>
<reference evidence="1 2" key="1">
    <citation type="submission" date="2019-03" db="EMBL/GenBank/DDBJ databases">
        <title>Rhodosporidium diobovatum UCD-FST 08-225 genome sequencing, assembly, and annotation.</title>
        <authorList>
            <person name="Fakankun I.U."/>
            <person name="Fristensky B."/>
            <person name="Levin D.B."/>
        </authorList>
    </citation>
    <scope>NUCLEOTIDE SEQUENCE [LARGE SCALE GENOMIC DNA]</scope>
    <source>
        <strain evidence="1 2">UCD-FST 08-225</strain>
    </source>
</reference>
<dbReference type="OrthoDB" id="2686444at2759"/>